<dbReference type="AlphaFoldDB" id="A0A1J5GQV7"/>
<evidence type="ECO:0000313" key="8">
    <source>
        <dbReference type="EMBL" id="OIP71954.1"/>
    </source>
</evidence>
<sequence length="186" mass="20324">MNVKEDTRSKLDLLLSIFIVFFKIGVFTWGGGYAMLPLIKNEVVEKKKWIGSEDFIDGIGVSQSIPGPIAINTATFVGYRICGTLGSIVAVTGAILPSFVTIILVAMFFLGFRELTAVQDFFKGANPAIVALIISAVIDIGRDALKRYREVIIASILLFLLLYFKIHPILAIVISAILGLFLGEKK</sequence>
<evidence type="ECO:0000313" key="14">
    <source>
        <dbReference type="Proteomes" id="UP000230646"/>
    </source>
</evidence>
<feature type="transmembrane region" description="Helical" evidence="7">
    <location>
        <begin position="153"/>
        <end position="182"/>
    </location>
</feature>
<accession>A0A1J5GQV7</accession>
<proteinExistence type="inferred from homology"/>
<feature type="transmembrane region" description="Helical" evidence="7">
    <location>
        <begin position="13"/>
        <end position="39"/>
    </location>
</feature>
<evidence type="ECO:0000256" key="1">
    <source>
        <dbReference type="ARBA" id="ARBA00004651"/>
    </source>
</evidence>
<accession>A0A2M7K5E0</accession>
<organism evidence="8 12">
    <name type="scientific">Candidatus Infernicultor aquiphilus</name>
    <dbReference type="NCBI Taxonomy" id="1805029"/>
    <lineage>
        <taxon>Bacteria</taxon>
        <taxon>Pseudomonadati</taxon>
        <taxon>Atribacterota</taxon>
        <taxon>Candidatus Phoenicimicrobiia</taxon>
        <taxon>Candidatus Pheonicimicrobiales</taxon>
        <taxon>Candidatus Phoenicimicrobiaceae</taxon>
        <taxon>Candidatus Infernicultor</taxon>
    </lineage>
</organism>
<dbReference type="Pfam" id="PF02417">
    <property type="entry name" value="Chromate_transp"/>
    <property type="match status" value="1"/>
</dbReference>
<protein>
    <submittedName>
        <fullName evidence="9">Chromate transporter</fullName>
    </submittedName>
</protein>
<comment type="subcellular location">
    <subcellularLocation>
        <location evidence="1">Cell membrane</location>
        <topology evidence="1">Multi-pass membrane protein</topology>
    </subcellularLocation>
</comment>
<keyword evidence="5 7" id="KW-1133">Transmembrane helix</keyword>
<reference evidence="13 14" key="3">
    <citation type="submission" date="2017-09" db="EMBL/GenBank/DDBJ databases">
        <title>Depth-based differentiation of microbial function through sediment-hosted aquifers and enrichment of novel symbionts in the deep terrestrial subsurface.</title>
        <authorList>
            <person name="Probst A.J."/>
            <person name="Ladd B."/>
            <person name="Jarett J.K."/>
            <person name="Geller-Mcgrath D.E."/>
            <person name="Sieber C.M."/>
            <person name="Emerson J.B."/>
            <person name="Anantharaman K."/>
            <person name="Thomas B.C."/>
            <person name="Malmstrom R."/>
            <person name="Stieglmeier M."/>
            <person name="Klingl A."/>
            <person name="Woyke T."/>
            <person name="Ryan C.M."/>
            <person name="Banfield J.F."/>
        </authorList>
    </citation>
    <scope>NUCLEOTIDE SEQUENCE [LARGE SCALE GENOMIC DNA]</scope>
    <source>
        <strain evidence="10">CG_4_10_14_3_um_filter_34_13</strain>
        <strain evidence="11">CG_4_9_14_3_um_filter_33_16</strain>
    </source>
</reference>
<evidence type="ECO:0000256" key="5">
    <source>
        <dbReference type="ARBA" id="ARBA00022989"/>
    </source>
</evidence>
<accession>A0A2M8CGK4</accession>
<comment type="caution">
    <text evidence="8">The sequence shown here is derived from an EMBL/GenBank/DDBJ whole genome shotgun (WGS) entry which is preliminary data.</text>
</comment>
<evidence type="ECO:0000256" key="4">
    <source>
        <dbReference type="ARBA" id="ARBA00022692"/>
    </source>
</evidence>
<comment type="similarity">
    <text evidence="2">Belongs to the chromate ion transporter (CHR) (TC 2.A.51) family.</text>
</comment>
<evidence type="ECO:0000256" key="6">
    <source>
        <dbReference type="ARBA" id="ARBA00023136"/>
    </source>
</evidence>
<keyword evidence="6 7" id="KW-0472">Membrane</keyword>
<evidence type="ECO:0000313" key="10">
    <source>
        <dbReference type="EMBL" id="PIY31629.1"/>
    </source>
</evidence>
<accession>A0A2M7PM01</accession>
<reference evidence="8 12" key="1">
    <citation type="journal article" date="2016" name="Environ. Microbiol.">
        <title>Genomic resolution of a cold subsurface aquifer community provides metabolic insights for novel microbes adapted to high CO concentrations.</title>
        <authorList>
            <person name="Probst A.J."/>
            <person name="Castelle C.J."/>
            <person name="Singh A."/>
            <person name="Brown C.T."/>
            <person name="Anantharaman K."/>
            <person name="Sharon I."/>
            <person name="Hug L.A."/>
            <person name="Burstein D."/>
            <person name="Emerson J.B."/>
            <person name="Thomas B.C."/>
            <person name="Banfield J.F."/>
        </authorList>
    </citation>
    <scope>NUCLEOTIDE SEQUENCE [LARGE SCALE GENOMIC DNA]</scope>
    <source>
        <strain evidence="8">CG2_30_33_13</strain>
    </source>
</reference>
<evidence type="ECO:0000313" key="12">
    <source>
        <dbReference type="Proteomes" id="UP000182763"/>
    </source>
</evidence>
<name>A0A1J5GQV7_9BACT</name>
<dbReference type="Proteomes" id="UP000230646">
    <property type="component" value="Unassembled WGS sequence"/>
</dbReference>
<dbReference type="InterPro" id="IPR052518">
    <property type="entry name" value="CHR_Transporter"/>
</dbReference>
<dbReference type="PANTHER" id="PTHR43663:SF1">
    <property type="entry name" value="CHROMATE TRANSPORTER"/>
    <property type="match status" value="1"/>
</dbReference>
<dbReference type="InterPro" id="IPR003370">
    <property type="entry name" value="Chromate_transpt"/>
</dbReference>
<dbReference type="Proteomes" id="UP000182763">
    <property type="component" value="Unassembled WGS sequence"/>
</dbReference>
<dbReference type="Proteomes" id="UP000231493">
    <property type="component" value="Unassembled WGS sequence"/>
</dbReference>
<keyword evidence="3" id="KW-1003">Cell membrane</keyword>
<dbReference type="EMBL" id="PFTV01000005">
    <property type="protein sequence ID" value="PJB58151.1"/>
    <property type="molecule type" value="Genomic_DNA"/>
</dbReference>
<gene>
    <name evidence="8" type="ORF">AUK42_02845</name>
    <name evidence="11" type="ORF">CO097_00165</name>
    <name evidence="10" type="ORF">COZ07_08585</name>
    <name evidence="9" type="ORF">COZ58_07875</name>
</gene>
<keyword evidence="4 7" id="KW-0812">Transmembrane</keyword>
<dbReference type="EMBL" id="PFIP01000164">
    <property type="protein sequence ID" value="PIX33356.1"/>
    <property type="molecule type" value="Genomic_DNA"/>
</dbReference>
<dbReference type="RefSeq" id="WP_406608194.1">
    <property type="nucleotide sequence ID" value="NZ_PFKO01000315.1"/>
</dbReference>
<dbReference type="PANTHER" id="PTHR43663">
    <property type="entry name" value="CHROMATE TRANSPORT PROTEIN-RELATED"/>
    <property type="match status" value="1"/>
</dbReference>
<evidence type="ECO:0000256" key="2">
    <source>
        <dbReference type="ARBA" id="ARBA00005262"/>
    </source>
</evidence>
<evidence type="ECO:0000256" key="3">
    <source>
        <dbReference type="ARBA" id="ARBA00022475"/>
    </source>
</evidence>
<feature type="transmembrane region" description="Helical" evidence="7">
    <location>
        <begin position="124"/>
        <end position="141"/>
    </location>
</feature>
<dbReference type="EMBL" id="MNYY01000055">
    <property type="protein sequence ID" value="OIP71954.1"/>
    <property type="molecule type" value="Genomic_DNA"/>
</dbReference>
<dbReference type="GO" id="GO:0005886">
    <property type="term" value="C:plasma membrane"/>
    <property type="evidence" value="ECO:0007669"/>
    <property type="project" value="UniProtKB-SubCell"/>
</dbReference>
<reference evidence="9" key="2">
    <citation type="submission" date="2017-09" db="EMBL/GenBank/DDBJ databases">
        <title>Depth-based differentiation of microbial function through sediment-hosted aquifers and enrichment of novel symbionts in the deep terrestrial subsurface.</title>
        <authorList>
            <person name="Probst A.J."/>
            <person name="Ladd B."/>
            <person name="Jarett J.K."/>
            <person name="Geller-Mcgrath D.E."/>
            <person name="Sieber C.M.K."/>
            <person name="Emerson J.B."/>
            <person name="Anantharaman K."/>
            <person name="Thomas B.C."/>
            <person name="Malmstrom R."/>
            <person name="Stieglmeier M."/>
            <person name="Klingl A."/>
            <person name="Woyke T."/>
            <person name="Ryan C.M."/>
            <person name="Banfield J.F."/>
        </authorList>
    </citation>
    <scope>NUCLEOTIDE SEQUENCE</scope>
    <source>
        <strain evidence="9">CG_4_8_14_3_um_filter_34_18</strain>
    </source>
</reference>
<evidence type="ECO:0000313" key="11">
    <source>
        <dbReference type="EMBL" id="PJB58151.1"/>
    </source>
</evidence>
<evidence type="ECO:0000256" key="7">
    <source>
        <dbReference type="SAM" id="Phobius"/>
    </source>
</evidence>
<evidence type="ECO:0000313" key="9">
    <source>
        <dbReference type="EMBL" id="PIX33356.1"/>
    </source>
</evidence>
<dbReference type="STRING" id="1805029.AUK42_02845"/>
<dbReference type="EMBL" id="PFKO01000315">
    <property type="protein sequence ID" value="PIY31629.1"/>
    <property type="molecule type" value="Genomic_DNA"/>
</dbReference>
<evidence type="ECO:0000313" key="13">
    <source>
        <dbReference type="Proteomes" id="UP000228560"/>
    </source>
</evidence>
<dbReference type="GO" id="GO:0015109">
    <property type="term" value="F:chromate transmembrane transporter activity"/>
    <property type="evidence" value="ECO:0007669"/>
    <property type="project" value="InterPro"/>
</dbReference>
<feature type="transmembrane region" description="Helical" evidence="7">
    <location>
        <begin position="88"/>
        <end position="112"/>
    </location>
</feature>
<dbReference type="Proteomes" id="UP000228560">
    <property type="component" value="Unassembled WGS sequence"/>
</dbReference>